<accession>A0A5S3PNU4</accession>
<dbReference type="OrthoDB" id="880459at2"/>
<dbReference type="EMBL" id="VATY01000003">
    <property type="protein sequence ID" value="TMM56159.1"/>
    <property type="molecule type" value="Genomic_DNA"/>
</dbReference>
<keyword evidence="1" id="KW-0732">Signal</keyword>
<feature type="chain" id="PRO_5024340088" evidence="1">
    <location>
        <begin position="20"/>
        <end position="125"/>
    </location>
</feature>
<dbReference type="PROSITE" id="PS51257">
    <property type="entry name" value="PROKAR_LIPOPROTEIN"/>
    <property type="match status" value="1"/>
</dbReference>
<organism evidence="2 3">
    <name type="scientific">Maribacter algarum</name>
    <name type="common">ex Zhang et al. 2020</name>
    <dbReference type="NCBI Taxonomy" id="2578118"/>
    <lineage>
        <taxon>Bacteria</taxon>
        <taxon>Pseudomonadati</taxon>
        <taxon>Bacteroidota</taxon>
        <taxon>Flavobacteriia</taxon>
        <taxon>Flavobacteriales</taxon>
        <taxon>Flavobacteriaceae</taxon>
        <taxon>Maribacter</taxon>
    </lineage>
</organism>
<sequence>MKKTIIPLFYILFVLLSCSDNDDTIMPACGVNNPIQELEWLRTEIERRKANPNEDMKYCYIIQAEFNGEDIFVYEDCNPFVDKAIPFFNCEGTMINTQDNPIGFDDIRNKVIIWKPKNFVCNIDF</sequence>
<name>A0A5S3PNU4_9FLAO</name>
<dbReference type="RefSeq" id="WP_138659026.1">
    <property type="nucleotide sequence ID" value="NZ_VATY01000003.1"/>
</dbReference>
<keyword evidence="3" id="KW-1185">Reference proteome</keyword>
<comment type="caution">
    <text evidence="2">The sequence shown here is derived from an EMBL/GenBank/DDBJ whole genome shotgun (WGS) entry which is preliminary data.</text>
</comment>
<gene>
    <name evidence="2" type="ORF">FEE95_16165</name>
</gene>
<feature type="signal peptide" evidence="1">
    <location>
        <begin position="1"/>
        <end position="19"/>
    </location>
</feature>
<protein>
    <submittedName>
        <fullName evidence="2">Uncharacterized protein</fullName>
    </submittedName>
</protein>
<proteinExistence type="predicted"/>
<reference evidence="2 3" key="1">
    <citation type="submission" date="2019-05" db="EMBL/GenBank/DDBJ databases">
        <authorList>
            <person name="Zhang J.-Y."/>
            <person name="Feg X."/>
            <person name="Du Z.-J."/>
        </authorList>
    </citation>
    <scope>NUCLEOTIDE SEQUENCE [LARGE SCALE GENOMIC DNA]</scope>
    <source>
        <strain evidence="2 3">RZ26</strain>
    </source>
</reference>
<dbReference type="AlphaFoldDB" id="A0A5S3PNU4"/>
<evidence type="ECO:0000256" key="1">
    <source>
        <dbReference type="SAM" id="SignalP"/>
    </source>
</evidence>
<dbReference type="Proteomes" id="UP000310314">
    <property type="component" value="Unassembled WGS sequence"/>
</dbReference>
<evidence type="ECO:0000313" key="3">
    <source>
        <dbReference type="Proteomes" id="UP000310314"/>
    </source>
</evidence>
<evidence type="ECO:0000313" key="2">
    <source>
        <dbReference type="EMBL" id="TMM56159.1"/>
    </source>
</evidence>